<evidence type="ECO:0008006" key="4">
    <source>
        <dbReference type="Google" id="ProtNLM"/>
    </source>
</evidence>
<dbReference type="EMBL" id="FZNR01000005">
    <property type="protein sequence ID" value="SNR72453.1"/>
    <property type="molecule type" value="Genomic_DNA"/>
</dbReference>
<dbReference type="OrthoDB" id="4456952at2"/>
<protein>
    <recommendedName>
        <fullName evidence="4">Adhesin</fullName>
    </recommendedName>
</protein>
<evidence type="ECO:0000313" key="3">
    <source>
        <dbReference type="Proteomes" id="UP000198415"/>
    </source>
</evidence>
<accession>A0A238YPD1</accession>
<proteinExistence type="predicted"/>
<sequence length="228" mass="23279">MNPVRFTIPALLTAMLLPLTACEDQKRTETRSYDLSSAVTAMAVHSFGGRITVTAAAGGTIHVTETLRYTGARPAPEYRLDAGQLTFTSGCQGHQGDCGVDYRIEVPAGVHTTMDSAGGAIAVDGLAGRLDLSSGGGTIDATRIASASLTARTGGGASVLDFAVPPGAVRTDSAGGDVTVRLPAERYAVDARSDGGDTRIEVTVDPAASHRIDVRAGGGDILVAPAVR</sequence>
<feature type="chain" id="PRO_5038772615" description="Adhesin" evidence="1">
    <location>
        <begin position="22"/>
        <end position="228"/>
    </location>
</feature>
<name>A0A238YPD1_9ACTN</name>
<feature type="signal peptide" evidence="1">
    <location>
        <begin position="1"/>
        <end position="21"/>
    </location>
</feature>
<reference evidence="2 3" key="1">
    <citation type="submission" date="2017-06" db="EMBL/GenBank/DDBJ databases">
        <authorList>
            <person name="Kim H.J."/>
            <person name="Triplett B.A."/>
        </authorList>
    </citation>
    <scope>NUCLEOTIDE SEQUENCE [LARGE SCALE GENOMIC DNA]</scope>
    <source>
        <strain evidence="2 3">DSM 43151</strain>
    </source>
</reference>
<dbReference type="RefSeq" id="WP_089293757.1">
    <property type="nucleotide sequence ID" value="NZ_BOMU01000035.1"/>
</dbReference>
<keyword evidence="1" id="KW-0732">Signal</keyword>
<dbReference type="AlphaFoldDB" id="A0A238YPD1"/>
<evidence type="ECO:0000256" key="1">
    <source>
        <dbReference type="SAM" id="SignalP"/>
    </source>
</evidence>
<keyword evidence="3" id="KW-1185">Reference proteome</keyword>
<dbReference type="Proteomes" id="UP000198415">
    <property type="component" value="Unassembled WGS sequence"/>
</dbReference>
<organism evidence="2 3">
    <name type="scientific">Actinoplanes regularis</name>
    <dbReference type="NCBI Taxonomy" id="52697"/>
    <lineage>
        <taxon>Bacteria</taxon>
        <taxon>Bacillati</taxon>
        <taxon>Actinomycetota</taxon>
        <taxon>Actinomycetes</taxon>
        <taxon>Micromonosporales</taxon>
        <taxon>Micromonosporaceae</taxon>
        <taxon>Actinoplanes</taxon>
    </lineage>
</organism>
<evidence type="ECO:0000313" key="2">
    <source>
        <dbReference type="EMBL" id="SNR72453.1"/>
    </source>
</evidence>
<gene>
    <name evidence="2" type="ORF">SAMN06264365_10536</name>
</gene>